<dbReference type="EMBL" id="UYRT01106092">
    <property type="protein sequence ID" value="VDN44464.1"/>
    <property type="molecule type" value="Genomic_DNA"/>
</dbReference>
<protein>
    <submittedName>
        <fullName evidence="4">DUF3381 domain-containing protein</fullName>
    </submittedName>
</protein>
<evidence type="ECO:0000313" key="2">
    <source>
        <dbReference type="EMBL" id="VDN44464.1"/>
    </source>
</evidence>
<dbReference type="Proteomes" id="UP000271098">
    <property type="component" value="Unassembled WGS sequence"/>
</dbReference>
<keyword evidence="3" id="KW-1185">Reference proteome</keyword>
<evidence type="ECO:0000313" key="3">
    <source>
        <dbReference type="Proteomes" id="UP000271098"/>
    </source>
</evidence>
<dbReference type="WBParaSite" id="GPUH_0002567301-mRNA-1">
    <property type="protein sequence ID" value="GPUH_0002567301-mRNA-1"/>
    <property type="gene ID" value="GPUH_0002567301"/>
</dbReference>
<dbReference type="AlphaFoldDB" id="A0A183EXF2"/>
<feature type="compositionally biased region" description="Basic and acidic residues" evidence="1">
    <location>
        <begin position="65"/>
        <end position="74"/>
    </location>
</feature>
<feature type="region of interest" description="Disordered" evidence="1">
    <location>
        <begin position="59"/>
        <end position="89"/>
    </location>
</feature>
<sequence length="105" mass="12084">VADRPLSGISSWIEKTTVRKRNKWQDYCEDDPADVAMNMKRTKMGITEEENGKVSIEIVEDEHEDDSKQTQPDETKEESDEEIADKEDLSLGMDIETLRLKLVNI</sequence>
<accession>A0A183EXF2</accession>
<proteinExistence type="predicted"/>
<gene>
    <name evidence="2" type="ORF">GPUH_LOCUS25645</name>
</gene>
<feature type="compositionally biased region" description="Acidic residues" evidence="1">
    <location>
        <begin position="75"/>
        <end position="85"/>
    </location>
</feature>
<name>A0A183EXF2_9BILA</name>
<organism evidence="4">
    <name type="scientific">Gongylonema pulchrum</name>
    <dbReference type="NCBI Taxonomy" id="637853"/>
    <lineage>
        <taxon>Eukaryota</taxon>
        <taxon>Metazoa</taxon>
        <taxon>Ecdysozoa</taxon>
        <taxon>Nematoda</taxon>
        <taxon>Chromadorea</taxon>
        <taxon>Rhabditida</taxon>
        <taxon>Spirurina</taxon>
        <taxon>Spiruromorpha</taxon>
        <taxon>Spiruroidea</taxon>
        <taxon>Gongylonematidae</taxon>
        <taxon>Gongylonema</taxon>
    </lineage>
</organism>
<evidence type="ECO:0000313" key="4">
    <source>
        <dbReference type="WBParaSite" id="GPUH_0002567301-mRNA-1"/>
    </source>
</evidence>
<reference evidence="4" key="1">
    <citation type="submission" date="2016-06" db="UniProtKB">
        <authorList>
            <consortium name="WormBaseParasite"/>
        </authorList>
    </citation>
    <scope>IDENTIFICATION</scope>
</reference>
<evidence type="ECO:0000256" key="1">
    <source>
        <dbReference type="SAM" id="MobiDB-lite"/>
    </source>
</evidence>
<reference evidence="2 3" key="2">
    <citation type="submission" date="2018-11" db="EMBL/GenBank/DDBJ databases">
        <authorList>
            <consortium name="Pathogen Informatics"/>
        </authorList>
    </citation>
    <scope>NUCLEOTIDE SEQUENCE [LARGE SCALE GENOMIC DNA]</scope>
</reference>